<evidence type="ECO:0000313" key="6">
    <source>
        <dbReference type="Proteomes" id="UP001168694"/>
    </source>
</evidence>
<evidence type="ECO:0000259" key="4">
    <source>
        <dbReference type="Pfam" id="PF00210"/>
    </source>
</evidence>
<dbReference type="PIRSF" id="PIRSF005900">
    <property type="entry name" value="Dps"/>
    <property type="match status" value="1"/>
</dbReference>
<sequence length="144" mass="16977">MDSTYEVLNKQISNWNILYVKLHNYHWNVKGPHFFTLHEKFEELYNEANQHIDELAERLLMLQQQPAATMKQYLELATVKEASNNETSEGMVQEIIDDFALMRDQLKQGMEITEKENDEVTHDMLLSISSQLDKHTWMLTSFLA</sequence>
<feature type="domain" description="Ferritin/DPS" evidence="4">
    <location>
        <begin position="7"/>
        <end position="143"/>
    </location>
</feature>
<dbReference type="SUPFAM" id="SSF47240">
    <property type="entry name" value="Ferritin-like"/>
    <property type="match status" value="1"/>
</dbReference>
<dbReference type="RefSeq" id="WP_290400482.1">
    <property type="nucleotide sequence ID" value="NZ_JAUHLN010000003.1"/>
</dbReference>
<dbReference type="Gene3D" id="1.20.1260.10">
    <property type="match status" value="1"/>
</dbReference>
<accession>A0ABT8E8Y4</accession>
<gene>
    <name evidence="5" type="ORF">QYF49_15275</name>
</gene>
<protein>
    <submittedName>
        <fullName evidence="5">Dps family protein</fullName>
    </submittedName>
</protein>
<keyword evidence="6" id="KW-1185">Reference proteome</keyword>
<dbReference type="InterPro" id="IPR009078">
    <property type="entry name" value="Ferritin-like_SF"/>
</dbReference>
<comment type="caution">
    <text evidence="5">The sequence shown here is derived from an EMBL/GenBank/DDBJ whole genome shotgun (WGS) entry which is preliminary data.</text>
</comment>
<name>A0ABT8E8Y4_9BACL</name>
<dbReference type="Pfam" id="PF00210">
    <property type="entry name" value="Ferritin"/>
    <property type="match status" value="1"/>
</dbReference>
<keyword evidence="3" id="KW-0175">Coiled coil</keyword>
<dbReference type="InterPro" id="IPR002177">
    <property type="entry name" value="DPS_DNA-bd"/>
</dbReference>
<comment type="similarity">
    <text evidence="1 2">Belongs to the Dps family.</text>
</comment>
<organism evidence="5 6">
    <name type="scientific">Fictibacillus terranigra</name>
    <dbReference type="NCBI Taxonomy" id="3058424"/>
    <lineage>
        <taxon>Bacteria</taxon>
        <taxon>Bacillati</taxon>
        <taxon>Bacillota</taxon>
        <taxon>Bacilli</taxon>
        <taxon>Bacillales</taxon>
        <taxon>Fictibacillaceae</taxon>
        <taxon>Fictibacillus</taxon>
    </lineage>
</organism>
<evidence type="ECO:0000256" key="1">
    <source>
        <dbReference type="ARBA" id="ARBA00009497"/>
    </source>
</evidence>
<dbReference type="InterPro" id="IPR023188">
    <property type="entry name" value="DPS_DNA-bd_CS"/>
</dbReference>
<proteinExistence type="inferred from homology"/>
<reference evidence="5" key="1">
    <citation type="submission" date="2023-06" db="EMBL/GenBank/DDBJ databases">
        <title>Draft Genome Sequences of Representative Paenibacillus Polymyxa, Bacillus cereus, Fictibacillus sp., and Brevibacillus agri Strains Isolated from Amazonian Dark Earth.</title>
        <authorList>
            <person name="Pellegrinetti T.A."/>
            <person name="Cunha I.C.M."/>
            <person name="Chaves M.G."/>
            <person name="Freitas A.S."/>
            <person name="Silva A.V.R."/>
            <person name="Tsai S.M."/>
            <person name="Mendes L.W."/>
        </authorList>
    </citation>
    <scope>NUCLEOTIDE SEQUENCE</scope>
    <source>
        <strain evidence="5">CENA-BCM004</strain>
    </source>
</reference>
<dbReference type="InterPro" id="IPR008331">
    <property type="entry name" value="Ferritin_DPS_dom"/>
</dbReference>
<dbReference type="EMBL" id="JAUHLN010000003">
    <property type="protein sequence ID" value="MDN4074347.1"/>
    <property type="molecule type" value="Genomic_DNA"/>
</dbReference>
<dbReference type="PANTHER" id="PTHR42932:SF1">
    <property type="entry name" value="GENERAL STRESS PROTEIN 20U"/>
    <property type="match status" value="1"/>
</dbReference>
<feature type="coiled-coil region" evidence="3">
    <location>
        <begin position="38"/>
        <end position="65"/>
    </location>
</feature>
<dbReference type="PRINTS" id="PR01346">
    <property type="entry name" value="HELNAPAPROT"/>
</dbReference>
<evidence type="ECO:0000256" key="2">
    <source>
        <dbReference type="RuleBase" id="RU003875"/>
    </source>
</evidence>
<evidence type="ECO:0000256" key="3">
    <source>
        <dbReference type="SAM" id="Coils"/>
    </source>
</evidence>
<dbReference type="PROSITE" id="PS00818">
    <property type="entry name" value="DPS_1"/>
    <property type="match status" value="1"/>
</dbReference>
<dbReference type="PANTHER" id="PTHR42932">
    <property type="entry name" value="GENERAL STRESS PROTEIN 20U"/>
    <property type="match status" value="1"/>
</dbReference>
<dbReference type="InterPro" id="IPR012347">
    <property type="entry name" value="Ferritin-like"/>
</dbReference>
<evidence type="ECO:0000313" key="5">
    <source>
        <dbReference type="EMBL" id="MDN4074347.1"/>
    </source>
</evidence>
<dbReference type="CDD" id="cd01043">
    <property type="entry name" value="DPS"/>
    <property type="match status" value="1"/>
</dbReference>
<dbReference type="Proteomes" id="UP001168694">
    <property type="component" value="Unassembled WGS sequence"/>
</dbReference>